<sequence>MTAPRKNIPADAPKPQDRKAKKSAAARKAEAEGFATIEQCGVTLRFPTKNLPMKAVLRYQGLNDDLTPIEPKQMIPTMGLRELLGAEQWSAFLAKNPTIEDFEQASDKIGEVLGN</sequence>
<organism evidence="2 3">
    <name type="scientific">Mycobacteroides abscessus subsp. massiliense</name>
    <dbReference type="NCBI Taxonomy" id="1962118"/>
    <lineage>
        <taxon>Bacteria</taxon>
        <taxon>Bacillati</taxon>
        <taxon>Actinomycetota</taxon>
        <taxon>Actinomycetes</taxon>
        <taxon>Mycobacteriales</taxon>
        <taxon>Mycobacteriaceae</taxon>
        <taxon>Mycobacteroides</taxon>
        <taxon>Mycobacteroides abscessus</taxon>
    </lineage>
</organism>
<gene>
    <name evidence="2" type="ORF">SAMEA2259716_05727</name>
</gene>
<evidence type="ECO:0000313" key="2">
    <source>
        <dbReference type="EMBL" id="SKN00256.1"/>
    </source>
</evidence>
<evidence type="ECO:0000256" key="1">
    <source>
        <dbReference type="SAM" id="MobiDB-lite"/>
    </source>
</evidence>
<feature type="region of interest" description="Disordered" evidence="1">
    <location>
        <begin position="1"/>
        <end position="27"/>
    </location>
</feature>
<evidence type="ECO:0000313" key="3">
    <source>
        <dbReference type="Proteomes" id="UP000190074"/>
    </source>
</evidence>
<accession>A0A1T8V5F3</accession>
<reference evidence="2 3" key="1">
    <citation type="submission" date="2016-11" db="EMBL/GenBank/DDBJ databases">
        <authorList>
            <consortium name="Pathogen Informatics"/>
        </authorList>
    </citation>
    <scope>NUCLEOTIDE SEQUENCE [LARGE SCALE GENOMIC DNA]</scope>
    <source>
        <strain evidence="2 3">911</strain>
    </source>
</reference>
<evidence type="ECO:0008006" key="4">
    <source>
        <dbReference type="Google" id="ProtNLM"/>
    </source>
</evidence>
<protein>
    <recommendedName>
        <fullName evidence="4">Tail assembly chaperone</fullName>
    </recommendedName>
</protein>
<dbReference type="Proteomes" id="UP000190074">
    <property type="component" value="Unassembled WGS sequence"/>
</dbReference>
<dbReference type="RefSeq" id="WP_074292166.1">
    <property type="nucleotide sequence ID" value="NZ_FVGW01000022.1"/>
</dbReference>
<name>A0A1T8V5F3_9MYCO</name>
<dbReference type="EMBL" id="FVGW01000022">
    <property type="protein sequence ID" value="SKN00256.1"/>
    <property type="molecule type" value="Genomic_DNA"/>
</dbReference>
<dbReference type="AlphaFoldDB" id="A0A1T8V5F3"/>
<proteinExistence type="predicted"/>